<sequence length="169" mass="19445">MSVSPSTLYTQGNHIDFRKKIFQKCKYTQKTESHDVENKSSTPCPECNQSFFGKWCLLCESTRTRPKSLELTSGDSELDKYIQQIQSSAKNCEQFIEWIPFEKFSDIKEISKSGSGKVSEALWNEGPPLRYRISINFKDMGKKYILKRAGPVRVALKELCIRKDNSLSE</sequence>
<gene>
    <name evidence="1" type="ORF">DERYTH_LOCUS21167</name>
</gene>
<comment type="caution">
    <text evidence="1">The sequence shown here is derived from an EMBL/GenBank/DDBJ whole genome shotgun (WGS) entry which is preliminary data.</text>
</comment>
<organism evidence="1 2">
    <name type="scientific">Dentiscutata erythropus</name>
    <dbReference type="NCBI Taxonomy" id="1348616"/>
    <lineage>
        <taxon>Eukaryota</taxon>
        <taxon>Fungi</taxon>
        <taxon>Fungi incertae sedis</taxon>
        <taxon>Mucoromycota</taxon>
        <taxon>Glomeromycotina</taxon>
        <taxon>Glomeromycetes</taxon>
        <taxon>Diversisporales</taxon>
        <taxon>Gigasporaceae</taxon>
        <taxon>Dentiscutata</taxon>
    </lineage>
</organism>
<proteinExistence type="predicted"/>
<accession>A0A9N9JNY3</accession>
<dbReference type="EMBL" id="CAJVPY010026418">
    <property type="protein sequence ID" value="CAG8789730.1"/>
    <property type="molecule type" value="Genomic_DNA"/>
</dbReference>
<evidence type="ECO:0000313" key="2">
    <source>
        <dbReference type="Proteomes" id="UP000789405"/>
    </source>
</evidence>
<dbReference type="Proteomes" id="UP000789405">
    <property type="component" value="Unassembled WGS sequence"/>
</dbReference>
<feature type="non-terminal residue" evidence="1">
    <location>
        <position position="169"/>
    </location>
</feature>
<name>A0A9N9JNY3_9GLOM</name>
<dbReference type="AlphaFoldDB" id="A0A9N9JNY3"/>
<reference evidence="1" key="1">
    <citation type="submission" date="2021-06" db="EMBL/GenBank/DDBJ databases">
        <authorList>
            <person name="Kallberg Y."/>
            <person name="Tangrot J."/>
            <person name="Rosling A."/>
        </authorList>
    </citation>
    <scope>NUCLEOTIDE SEQUENCE</scope>
    <source>
        <strain evidence="1">MA453B</strain>
    </source>
</reference>
<dbReference type="OrthoDB" id="2441790at2759"/>
<protein>
    <submittedName>
        <fullName evidence="1">12660_t:CDS:1</fullName>
    </submittedName>
</protein>
<keyword evidence="2" id="KW-1185">Reference proteome</keyword>
<evidence type="ECO:0000313" key="1">
    <source>
        <dbReference type="EMBL" id="CAG8789730.1"/>
    </source>
</evidence>